<name>A0A5N7MMS7_9HYPH</name>
<dbReference type="Proteomes" id="UP000403266">
    <property type="component" value="Unassembled WGS sequence"/>
</dbReference>
<reference evidence="2 3" key="1">
    <citation type="journal article" date="2019" name="Syst. Appl. Microbiol.">
        <title>Microvirga tunisiensis sp. nov., a root nodule symbiotic bacterium isolated from Lupinus micranthus and L. luteus grown in Northern Tunisia.</title>
        <authorList>
            <person name="Msaddak A."/>
            <person name="Rejili M."/>
            <person name="Duran D."/>
            <person name="Mars M."/>
            <person name="Palacios J.M."/>
            <person name="Ruiz-Argueso T."/>
            <person name="Rey L."/>
            <person name="Imperial J."/>
        </authorList>
    </citation>
    <scope>NUCLEOTIDE SEQUENCE [LARGE SCALE GENOMIC DNA]</scope>
    <source>
        <strain evidence="2 3">Lmie10</strain>
    </source>
</reference>
<dbReference type="OrthoDB" id="8116828at2"/>
<evidence type="ECO:0000313" key="3">
    <source>
        <dbReference type="Proteomes" id="UP000403266"/>
    </source>
</evidence>
<dbReference type="InterPro" id="IPR055645">
    <property type="entry name" value="DpdA"/>
</dbReference>
<proteinExistence type="predicted"/>
<dbReference type="Gene3D" id="3.20.20.105">
    <property type="entry name" value="Queuine tRNA-ribosyltransferase-like"/>
    <property type="match status" value="1"/>
</dbReference>
<dbReference type="InterPro" id="IPR036511">
    <property type="entry name" value="TGT-like_sf"/>
</dbReference>
<organism evidence="2 3">
    <name type="scientific">Microvirga tunisiensis</name>
    <dbReference type="NCBI Taxonomy" id="2108360"/>
    <lineage>
        <taxon>Bacteria</taxon>
        <taxon>Pseudomonadati</taxon>
        <taxon>Pseudomonadota</taxon>
        <taxon>Alphaproteobacteria</taxon>
        <taxon>Hyphomicrobiales</taxon>
        <taxon>Methylobacteriaceae</taxon>
        <taxon>Microvirga</taxon>
    </lineage>
</organism>
<evidence type="ECO:0000313" key="2">
    <source>
        <dbReference type="EMBL" id="MPR28341.1"/>
    </source>
</evidence>
<sequence>MIKFILGLPYVMRGPLLDTARALKAPVLFSANALSNWKKDALGIPVWNGFNTKRLGLLDGMEAYLDCGGFVAARQYRGYAWSVDEYLDLCAAYPWRWVASMDYCVEPEIAGNRETVLDRISATVALNRACMIGARDRGILHRLMPVIQGWMPEDYARCLDRMPDLSSFEVIGVGSMCRRHLNGSTGILQVVEELDRHLQGSSVKLHLFGLKGIGAAELRGHPRISTVDSQAYGTRARVLAREAGFSKTNKFLAEIMADWYQRQVAAIEQPVKTTRHPSPLLNLCPPRPDDPMEARLQQAREQMRELLESGEIDWEQVHDGNVLAWAYDEEAEAGEPSILLAA</sequence>
<dbReference type="EMBL" id="VOSK01000139">
    <property type="protein sequence ID" value="MPR28341.1"/>
    <property type="molecule type" value="Genomic_DNA"/>
</dbReference>
<dbReference type="GO" id="GO:0006400">
    <property type="term" value="P:tRNA modification"/>
    <property type="evidence" value="ECO:0007669"/>
    <property type="project" value="InterPro"/>
</dbReference>
<dbReference type="AlphaFoldDB" id="A0A5N7MMS7"/>
<evidence type="ECO:0000259" key="1">
    <source>
        <dbReference type="Pfam" id="PF23859"/>
    </source>
</evidence>
<dbReference type="Pfam" id="PF23859">
    <property type="entry name" value="DpdA"/>
    <property type="match status" value="1"/>
</dbReference>
<feature type="domain" description="DeoxyPurine in DNA protein A" evidence="1">
    <location>
        <begin position="64"/>
        <end position="249"/>
    </location>
</feature>
<comment type="caution">
    <text evidence="2">The sequence shown here is derived from an EMBL/GenBank/DDBJ whole genome shotgun (WGS) entry which is preliminary data.</text>
</comment>
<protein>
    <recommendedName>
        <fullName evidence="1">DeoxyPurine in DNA protein A domain-containing protein</fullName>
    </recommendedName>
</protein>
<dbReference type="RefSeq" id="WP_152714636.1">
    <property type="nucleotide sequence ID" value="NZ_VOSJ01000139.1"/>
</dbReference>
<accession>A0A5N7MMS7</accession>
<gene>
    <name evidence="2" type="ORF">FS320_25120</name>
</gene>
<keyword evidence="3" id="KW-1185">Reference proteome</keyword>